<dbReference type="Pfam" id="PF07394">
    <property type="entry name" value="DUF1501"/>
    <property type="match status" value="1"/>
</dbReference>
<name>A0A7C4QQU3_9PLAN</name>
<protein>
    <submittedName>
        <fullName evidence="1">DUF1501 domain-containing protein</fullName>
    </submittedName>
</protein>
<dbReference type="SUPFAM" id="SSF53649">
    <property type="entry name" value="Alkaline phosphatase-like"/>
    <property type="match status" value="1"/>
</dbReference>
<dbReference type="Gene3D" id="3.40.720.10">
    <property type="entry name" value="Alkaline Phosphatase, subunit A"/>
    <property type="match status" value="1"/>
</dbReference>
<organism evidence="1">
    <name type="scientific">Schlesneria paludicola</name>
    <dbReference type="NCBI Taxonomy" id="360056"/>
    <lineage>
        <taxon>Bacteria</taxon>
        <taxon>Pseudomonadati</taxon>
        <taxon>Planctomycetota</taxon>
        <taxon>Planctomycetia</taxon>
        <taxon>Planctomycetales</taxon>
        <taxon>Planctomycetaceae</taxon>
        <taxon>Schlesneria</taxon>
    </lineage>
</organism>
<proteinExistence type="predicted"/>
<reference evidence="1" key="1">
    <citation type="journal article" date="2020" name="mSystems">
        <title>Genome- and Community-Level Interaction Insights into Carbon Utilization and Element Cycling Functions of Hydrothermarchaeota in Hydrothermal Sediment.</title>
        <authorList>
            <person name="Zhou Z."/>
            <person name="Liu Y."/>
            <person name="Xu W."/>
            <person name="Pan J."/>
            <person name="Luo Z.H."/>
            <person name="Li M."/>
        </authorList>
    </citation>
    <scope>NUCLEOTIDE SEQUENCE [LARGE SCALE GENOMIC DNA]</scope>
    <source>
        <strain evidence="1">SpSt-508</strain>
    </source>
</reference>
<sequence length="488" mass="53748">MDPFLEQQLHLTRRQFFGQTGLKLGPLGLALAAASSARGLSAVERPMHPALPGLPHFAPKAKALIYLHMNGGPSQIDLWDYKPVLAQHFDKDLPDSVRMGQRITTMTSGQKRLPVAPSKFAFSQYGACGRWVSSLLPHTAQHVDELALIKTVHTNAINHDPACTFVMTGSEVPGKPSLGSWLAYGLGSESNDLPAFVVLTPTWSSGAAAQALFTRMWSSGFLPSAYNGVALRSQGDPVLYVQNPPGVEARDRRRLLDALAQLNQRQYERYGDPETLTRLAQYEMAFRMQTSVPELVDLSGESQSTLALYGPEVHTPGTFASSALLARRLIERGVRVVQILHRGWDQHHNLPRDLASQCHDTDQPTAALLTDLKQRGLLDSTVVVWGGEFGRTVYSQGQLTKENYGRDHHPRNFCMWLAGGGIKGGVCYGETDDFSYNVVSDPAHVNDLNATILHCLGIDHERFSVKFQGLDQRLTGVENPRVIREILA</sequence>
<evidence type="ECO:0000313" key="1">
    <source>
        <dbReference type="EMBL" id="HGT41247.1"/>
    </source>
</evidence>
<dbReference type="PANTHER" id="PTHR43737:SF1">
    <property type="entry name" value="DUF1501 DOMAIN-CONTAINING PROTEIN"/>
    <property type="match status" value="1"/>
</dbReference>
<accession>A0A7C4QQU3</accession>
<gene>
    <name evidence="1" type="ORF">ENS64_18520</name>
</gene>
<dbReference type="InterPro" id="IPR017850">
    <property type="entry name" value="Alkaline_phosphatase_core_sf"/>
</dbReference>
<dbReference type="EMBL" id="DSVQ01000019">
    <property type="protein sequence ID" value="HGT41247.1"/>
    <property type="molecule type" value="Genomic_DNA"/>
</dbReference>
<dbReference type="InterPro" id="IPR010869">
    <property type="entry name" value="DUF1501"/>
</dbReference>
<comment type="caution">
    <text evidence="1">The sequence shown here is derived from an EMBL/GenBank/DDBJ whole genome shotgun (WGS) entry which is preliminary data.</text>
</comment>
<dbReference type="PANTHER" id="PTHR43737">
    <property type="entry name" value="BLL7424 PROTEIN"/>
    <property type="match status" value="1"/>
</dbReference>
<dbReference type="AlphaFoldDB" id="A0A7C4QQU3"/>